<organism evidence="1 2">
    <name type="scientific">Paracoccus amoyensis</name>
    <dbReference type="NCBI Taxonomy" id="2760093"/>
    <lineage>
        <taxon>Bacteria</taxon>
        <taxon>Pseudomonadati</taxon>
        <taxon>Pseudomonadota</taxon>
        <taxon>Alphaproteobacteria</taxon>
        <taxon>Rhodobacterales</taxon>
        <taxon>Paracoccaceae</taxon>
        <taxon>Paracoccus</taxon>
    </lineage>
</organism>
<evidence type="ECO:0000313" key="2">
    <source>
        <dbReference type="Proteomes" id="UP000608594"/>
    </source>
</evidence>
<dbReference type="InterPro" id="IPR009945">
    <property type="entry name" value="ATPase_inh_sub_z"/>
</dbReference>
<dbReference type="AlphaFoldDB" id="A0A926GBG9"/>
<dbReference type="Gene3D" id="1.10.790.20">
    <property type="entry name" value="Domain of unknown function DUF1476"/>
    <property type="match status" value="1"/>
</dbReference>
<dbReference type="PIRSF" id="PIRSF031780">
    <property type="entry name" value="UCP031780"/>
    <property type="match status" value="1"/>
</dbReference>
<gene>
    <name evidence="1" type="ORF">H4P12_09365</name>
</gene>
<dbReference type="RefSeq" id="WP_187793435.1">
    <property type="nucleotide sequence ID" value="NZ_JACOQL010000003.1"/>
</dbReference>
<sequence>MTTFDERERAYESKFVHDAELRFKAEARRNRLLGEWAAGLLDKTGDEAKSFALGVVAADVHEPGEEDVYRKLAADLEGKAGESEIRTKMAEMWDLARQQIIDEKEG</sequence>
<comment type="caution">
    <text evidence="1">The sequence shown here is derived from an EMBL/GenBank/DDBJ whole genome shotgun (WGS) entry which is preliminary data.</text>
</comment>
<dbReference type="Proteomes" id="UP000608594">
    <property type="component" value="Unassembled WGS sequence"/>
</dbReference>
<evidence type="ECO:0000313" key="1">
    <source>
        <dbReference type="EMBL" id="MBC9246921.1"/>
    </source>
</evidence>
<reference evidence="1" key="1">
    <citation type="submission" date="2020-08" db="EMBL/GenBank/DDBJ databases">
        <title>Paracoccus amoyensis sp. nov., isolated from the surface seawater at coast of Xiamen, Fujian.</title>
        <authorList>
            <person name="Lyu L."/>
        </authorList>
    </citation>
    <scope>NUCLEOTIDE SEQUENCE</scope>
    <source>
        <strain evidence="1">11-3</strain>
    </source>
</reference>
<dbReference type="Pfam" id="PF07345">
    <property type="entry name" value="ATPaseInh_sub_z"/>
    <property type="match status" value="1"/>
</dbReference>
<dbReference type="InterPro" id="IPR038293">
    <property type="entry name" value="ATPase_inh_sub_z_sf"/>
</dbReference>
<accession>A0A926GBG9</accession>
<dbReference type="EMBL" id="JACOQL010000003">
    <property type="protein sequence ID" value="MBC9246921.1"/>
    <property type="molecule type" value="Genomic_DNA"/>
</dbReference>
<name>A0A926GBG9_9RHOB</name>
<proteinExistence type="predicted"/>
<keyword evidence="2" id="KW-1185">Reference proteome</keyword>
<protein>
    <submittedName>
        <fullName evidence="1">DUF1476 domain-containing protein</fullName>
    </submittedName>
</protein>